<dbReference type="EMBL" id="QGNW01001655">
    <property type="protein sequence ID" value="RVW34197.1"/>
    <property type="molecule type" value="Genomic_DNA"/>
</dbReference>
<dbReference type="AlphaFoldDB" id="A0A438DFC9"/>
<feature type="region of interest" description="Disordered" evidence="1">
    <location>
        <begin position="77"/>
        <end position="122"/>
    </location>
</feature>
<protein>
    <submittedName>
        <fullName evidence="2">Uncharacterized protein</fullName>
    </submittedName>
</protein>
<reference evidence="2 3" key="1">
    <citation type="journal article" date="2018" name="PLoS Genet.">
        <title>Population sequencing reveals clonal diversity and ancestral inbreeding in the grapevine cultivar Chardonnay.</title>
        <authorList>
            <person name="Roach M.J."/>
            <person name="Johnson D.L."/>
            <person name="Bohlmann J."/>
            <person name="van Vuuren H.J."/>
            <person name="Jones S.J."/>
            <person name="Pretorius I.S."/>
            <person name="Schmidt S.A."/>
            <person name="Borneman A.R."/>
        </authorList>
    </citation>
    <scope>NUCLEOTIDE SEQUENCE [LARGE SCALE GENOMIC DNA]</scope>
    <source>
        <strain evidence="3">cv. Chardonnay</strain>
        <tissue evidence="2">Leaf</tissue>
    </source>
</reference>
<organism evidence="2 3">
    <name type="scientific">Vitis vinifera</name>
    <name type="common">Grape</name>
    <dbReference type="NCBI Taxonomy" id="29760"/>
    <lineage>
        <taxon>Eukaryota</taxon>
        <taxon>Viridiplantae</taxon>
        <taxon>Streptophyta</taxon>
        <taxon>Embryophyta</taxon>
        <taxon>Tracheophyta</taxon>
        <taxon>Spermatophyta</taxon>
        <taxon>Magnoliopsida</taxon>
        <taxon>eudicotyledons</taxon>
        <taxon>Gunneridae</taxon>
        <taxon>Pentapetalae</taxon>
        <taxon>rosids</taxon>
        <taxon>Vitales</taxon>
        <taxon>Vitaceae</taxon>
        <taxon>Viteae</taxon>
        <taxon>Vitis</taxon>
    </lineage>
</organism>
<dbReference type="Proteomes" id="UP000288805">
    <property type="component" value="Unassembled WGS sequence"/>
</dbReference>
<proteinExistence type="predicted"/>
<accession>A0A438DFC9</accession>
<evidence type="ECO:0000313" key="3">
    <source>
        <dbReference type="Proteomes" id="UP000288805"/>
    </source>
</evidence>
<gene>
    <name evidence="2" type="ORF">CK203_106013</name>
</gene>
<sequence>MLEQAQQDKLSMESVLLAHAPSMPEATSTAPLTTPVVLPNAPSTSEASITIFATEFHTMQEQHTAILHQIQQHLGLLPPPQLDIPEPSETIPAEETTRANVPIQPTQKATTDPLSPPETPAT</sequence>
<evidence type="ECO:0000256" key="1">
    <source>
        <dbReference type="SAM" id="MobiDB-lite"/>
    </source>
</evidence>
<name>A0A438DFC9_VITVI</name>
<feature type="compositionally biased region" description="Polar residues" evidence="1">
    <location>
        <begin position="103"/>
        <end position="113"/>
    </location>
</feature>
<evidence type="ECO:0000313" key="2">
    <source>
        <dbReference type="EMBL" id="RVW34197.1"/>
    </source>
</evidence>
<comment type="caution">
    <text evidence="2">The sequence shown here is derived from an EMBL/GenBank/DDBJ whole genome shotgun (WGS) entry which is preliminary data.</text>
</comment>